<evidence type="ECO:0000313" key="2">
    <source>
        <dbReference type="EMBL" id="SEL63187.1"/>
    </source>
</evidence>
<dbReference type="EMBL" id="FOAJ01000010">
    <property type="protein sequence ID" value="SEL63187.1"/>
    <property type="molecule type" value="Genomic_DNA"/>
</dbReference>
<dbReference type="Proteomes" id="UP000199120">
    <property type="component" value="Unassembled WGS sequence"/>
</dbReference>
<dbReference type="InterPro" id="IPR005561">
    <property type="entry name" value="ANTAR"/>
</dbReference>
<sequence length="198" mass="21768">MNAIVTPPDFSRHRVALIDCGERHLASLEKSLQRLGIRWVSIQKDDAPTPDDGFAAIVELDSFNSPNALARLRERAVPICALTQHETLSQIQRGVALGATAILNRPITQGSVYTTLMMALSLQRRLDELHAQNAALRHKLDSGPLVAQAIARLIVELNVSEDAAYERIRARSMATHRSIADVCVEILAHAADHRRSSS</sequence>
<name>A0A1H7RUT4_9BURK</name>
<dbReference type="InterPro" id="IPR011006">
    <property type="entry name" value="CheY-like_superfamily"/>
</dbReference>
<dbReference type="GO" id="GO:0003723">
    <property type="term" value="F:RNA binding"/>
    <property type="evidence" value="ECO:0007669"/>
    <property type="project" value="InterPro"/>
</dbReference>
<dbReference type="SMART" id="SM01012">
    <property type="entry name" value="ANTAR"/>
    <property type="match status" value="1"/>
</dbReference>
<dbReference type="Pfam" id="PF03861">
    <property type="entry name" value="ANTAR"/>
    <property type="match status" value="1"/>
</dbReference>
<dbReference type="AlphaFoldDB" id="A0A1H7RUT4"/>
<gene>
    <name evidence="2" type="ORF">SAMN05192542_110173</name>
</gene>
<keyword evidence="3" id="KW-1185">Reference proteome</keyword>
<feature type="domain" description="ANTAR" evidence="1">
    <location>
        <begin position="126"/>
        <end position="187"/>
    </location>
</feature>
<dbReference type="Gene3D" id="3.40.50.2300">
    <property type="match status" value="1"/>
</dbReference>
<accession>A0A1H7RUT4</accession>
<dbReference type="InterPro" id="IPR036388">
    <property type="entry name" value="WH-like_DNA-bd_sf"/>
</dbReference>
<dbReference type="STRING" id="416943.SAMN05445871_5547"/>
<dbReference type="PROSITE" id="PS50921">
    <property type="entry name" value="ANTAR"/>
    <property type="match status" value="1"/>
</dbReference>
<reference evidence="3" key="1">
    <citation type="submission" date="2016-10" db="EMBL/GenBank/DDBJ databases">
        <authorList>
            <person name="Varghese N."/>
            <person name="Submissions S."/>
        </authorList>
    </citation>
    <scope>NUCLEOTIDE SEQUENCE [LARGE SCALE GENOMIC DNA]</scope>
    <source>
        <strain evidence="3">LMG 26416</strain>
    </source>
</reference>
<evidence type="ECO:0000259" key="1">
    <source>
        <dbReference type="PROSITE" id="PS50921"/>
    </source>
</evidence>
<dbReference type="RefSeq" id="WP_208862149.1">
    <property type="nucleotide sequence ID" value="NZ_FNSR01000003.1"/>
</dbReference>
<protein>
    <submittedName>
        <fullName evidence="2">ANTAR domain-containing protein</fullName>
    </submittedName>
</protein>
<dbReference type="SUPFAM" id="SSF52172">
    <property type="entry name" value="CheY-like"/>
    <property type="match status" value="1"/>
</dbReference>
<evidence type="ECO:0000313" key="3">
    <source>
        <dbReference type="Proteomes" id="UP000199120"/>
    </source>
</evidence>
<dbReference type="Gene3D" id="1.10.10.10">
    <property type="entry name" value="Winged helix-like DNA-binding domain superfamily/Winged helix DNA-binding domain"/>
    <property type="match status" value="1"/>
</dbReference>
<proteinExistence type="predicted"/>
<organism evidence="2 3">
    <name type="scientific">Paraburkholderia caballeronis</name>
    <dbReference type="NCBI Taxonomy" id="416943"/>
    <lineage>
        <taxon>Bacteria</taxon>
        <taxon>Pseudomonadati</taxon>
        <taxon>Pseudomonadota</taxon>
        <taxon>Betaproteobacteria</taxon>
        <taxon>Burkholderiales</taxon>
        <taxon>Burkholderiaceae</taxon>
        <taxon>Paraburkholderia</taxon>
    </lineage>
</organism>